<organism evidence="5 6">
    <name type="scientific">Fodinicurvata halophila</name>
    <dbReference type="NCBI Taxonomy" id="1419723"/>
    <lineage>
        <taxon>Bacteria</taxon>
        <taxon>Pseudomonadati</taxon>
        <taxon>Pseudomonadota</taxon>
        <taxon>Alphaproteobacteria</taxon>
        <taxon>Rhodospirillales</taxon>
        <taxon>Rhodovibrionaceae</taxon>
        <taxon>Fodinicurvata</taxon>
    </lineage>
</organism>
<dbReference type="InterPro" id="IPR032789">
    <property type="entry name" value="T2SS-T3SS_pil_N"/>
</dbReference>
<evidence type="ECO:0000259" key="4">
    <source>
        <dbReference type="Pfam" id="PF13629"/>
    </source>
</evidence>
<reference evidence="6" key="1">
    <citation type="journal article" date="2019" name="Int. J. Syst. Evol. Microbiol.">
        <title>The Global Catalogue of Microorganisms (GCM) 10K type strain sequencing project: providing services to taxonomists for standard genome sequencing and annotation.</title>
        <authorList>
            <consortium name="The Broad Institute Genomics Platform"/>
            <consortium name="The Broad Institute Genome Sequencing Center for Infectious Disease"/>
            <person name="Wu L."/>
            <person name="Ma J."/>
        </authorList>
    </citation>
    <scope>NUCLEOTIDE SEQUENCE [LARGE SCALE GENOMIC DNA]</scope>
    <source>
        <strain evidence="6">CECT 8472</strain>
    </source>
</reference>
<feature type="domain" description="Type II/III secretion system secretin-like" evidence="3">
    <location>
        <begin position="245"/>
        <end position="406"/>
    </location>
</feature>
<evidence type="ECO:0000313" key="6">
    <source>
        <dbReference type="Proteomes" id="UP001595799"/>
    </source>
</evidence>
<feature type="compositionally biased region" description="Gly residues" evidence="2">
    <location>
        <begin position="440"/>
        <end position="454"/>
    </location>
</feature>
<evidence type="ECO:0000259" key="3">
    <source>
        <dbReference type="Pfam" id="PF00263"/>
    </source>
</evidence>
<evidence type="ECO:0000313" key="5">
    <source>
        <dbReference type="EMBL" id="MFC4351024.1"/>
    </source>
</evidence>
<protein>
    <submittedName>
        <fullName evidence="5">Type II and III secretion system protein family protein</fullName>
    </submittedName>
</protein>
<accession>A0ABV8UIZ3</accession>
<dbReference type="PRINTS" id="PR00811">
    <property type="entry name" value="BCTERIALGSPD"/>
</dbReference>
<evidence type="ECO:0000256" key="1">
    <source>
        <dbReference type="RuleBase" id="RU004003"/>
    </source>
</evidence>
<dbReference type="Pfam" id="PF00263">
    <property type="entry name" value="Secretin"/>
    <property type="match status" value="1"/>
</dbReference>
<keyword evidence="6" id="KW-1185">Reference proteome</keyword>
<dbReference type="EMBL" id="JBHSCW010000003">
    <property type="protein sequence ID" value="MFC4351024.1"/>
    <property type="molecule type" value="Genomic_DNA"/>
</dbReference>
<dbReference type="InterPro" id="IPR050810">
    <property type="entry name" value="Bact_Secretion_Sys_Channel"/>
</dbReference>
<gene>
    <name evidence="5" type="ORF">ACFOW6_05655</name>
</gene>
<evidence type="ECO:0000256" key="2">
    <source>
        <dbReference type="SAM" id="MobiDB-lite"/>
    </source>
</evidence>
<dbReference type="PANTHER" id="PTHR30332">
    <property type="entry name" value="PROBABLE GENERAL SECRETION PATHWAY PROTEIN D"/>
    <property type="match status" value="1"/>
</dbReference>
<dbReference type="Pfam" id="PF13629">
    <property type="entry name" value="T2SS-T3SS_pil_N"/>
    <property type="match status" value="1"/>
</dbReference>
<sequence>MKRLSVILNPLRCLLAILVVLLLVPLSSALAQVQQISLEVSDGRAIELDEPAVEVFVADPDIADVQVNSPEVVYVFAKQSGTTRLFVLSEEDGELTEYELYVTPNLKRLNATLKRLLPDETVELQAVDDGVAVQGSVSTAKAAADIMEVVSGSMGEEVPLVNMMSVSEVNQINLRVRVAEVSREVTDELGINWESFASFGNFGFGLGIGRDFLNGSGLNRAGGGLGSASASYTSGDINANAMIDALQQENLLSILAEPNLTAMSGESASFLAGGEFPIPVSADEGQISIEFKEFGVRLDFTPTIVDRGRISLRVRPEVSEITSTGAVEIEGISIPALTTRRADTTVALKSGQSFVIAGLLQNNINSTVDKFPGLGDLPVLGGLFSSQSFRRNQSELIIIVTPYVVKPVSGSDLLSTPGDGLRSGNSIERLLKNRTARSNLGGGDGVPTGPGGMRLKGSAGFILE</sequence>
<proteinExistence type="inferred from homology"/>
<dbReference type="RefSeq" id="WP_382421366.1">
    <property type="nucleotide sequence ID" value="NZ_JBHSCW010000003.1"/>
</dbReference>
<feature type="domain" description="Pilus formation protein N-terminal" evidence="4">
    <location>
        <begin position="34"/>
        <end position="102"/>
    </location>
</feature>
<name>A0ABV8UIZ3_9PROT</name>
<dbReference type="Proteomes" id="UP001595799">
    <property type="component" value="Unassembled WGS sequence"/>
</dbReference>
<comment type="caution">
    <text evidence="5">The sequence shown here is derived from an EMBL/GenBank/DDBJ whole genome shotgun (WGS) entry which is preliminary data.</text>
</comment>
<dbReference type="PANTHER" id="PTHR30332:SF17">
    <property type="entry name" value="TYPE IV PILIATION SYSTEM PROTEIN DR_0774-RELATED"/>
    <property type="match status" value="1"/>
</dbReference>
<comment type="similarity">
    <text evidence="1">Belongs to the bacterial secretin family.</text>
</comment>
<feature type="region of interest" description="Disordered" evidence="2">
    <location>
        <begin position="434"/>
        <end position="464"/>
    </location>
</feature>
<dbReference type="InterPro" id="IPR004846">
    <property type="entry name" value="T2SS/T3SS_dom"/>
</dbReference>
<dbReference type="InterPro" id="IPR001775">
    <property type="entry name" value="GspD/PilQ"/>
</dbReference>